<organism evidence="2 3">
    <name type="scientific">Enterobacter hormaechei</name>
    <dbReference type="NCBI Taxonomy" id="158836"/>
    <lineage>
        <taxon>Bacteria</taxon>
        <taxon>Pseudomonadati</taxon>
        <taxon>Pseudomonadota</taxon>
        <taxon>Gammaproteobacteria</taxon>
        <taxon>Enterobacterales</taxon>
        <taxon>Enterobacteriaceae</taxon>
        <taxon>Enterobacter</taxon>
        <taxon>Enterobacter cloacae complex</taxon>
    </lineage>
</organism>
<dbReference type="AlphaFoldDB" id="A0A6L3X4J3"/>
<evidence type="ECO:0000313" key="2">
    <source>
        <dbReference type="EMBL" id="KAB2423193.1"/>
    </source>
</evidence>
<name>A0A6L3X4J3_9ENTR</name>
<evidence type="ECO:0000256" key="1">
    <source>
        <dbReference type="SAM" id="MobiDB-lite"/>
    </source>
</evidence>
<feature type="compositionally biased region" description="Polar residues" evidence="1">
    <location>
        <begin position="39"/>
        <end position="51"/>
    </location>
</feature>
<feature type="region of interest" description="Disordered" evidence="1">
    <location>
        <begin position="36"/>
        <end position="60"/>
    </location>
</feature>
<protein>
    <submittedName>
        <fullName evidence="2">Uncharacterized protein</fullName>
    </submittedName>
</protein>
<proteinExistence type="predicted"/>
<accession>A0A6L3X4J3</accession>
<gene>
    <name evidence="2" type="ORF">F9C29_35405</name>
</gene>
<reference evidence="2 3" key="1">
    <citation type="submission" date="2019-09" db="EMBL/GenBank/DDBJ databases">
        <title>Reversal of blaTEM antimicrobial resistance by CRISPR-Cas9 in clinical E. coli and other Enterobacteriaceae strains.</title>
        <authorList>
            <person name="Tagliaferri T."/>
            <person name="Guimaraes N."/>
            <person name="Pereira M."/>
            <person name="Felicori L."/>
            <person name="Horz H.-P."/>
            <person name="Santos S."/>
            <person name="Mendes T."/>
        </authorList>
    </citation>
    <scope>NUCLEOTIDE SEQUENCE [LARGE SCALE GENOMIC DNA]</scope>
    <source>
        <strain evidence="2 3">E2_blaTEM_MG</strain>
    </source>
</reference>
<sequence length="97" mass="10465">MSVRFCDACQGGGAYGKTALARPYAFFVKYLPGIPQEISDPSVSPSRSPQPNDRAERVSERGSGIYSVSHFLLTRFLSLSAPVLCGINAMCYCHATS</sequence>
<dbReference type="Proteomes" id="UP000476281">
    <property type="component" value="Unassembled WGS sequence"/>
</dbReference>
<evidence type="ECO:0000313" key="3">
    <source>
        <dbReference type="Proteomes" id="UP000476281"/>
    </source>
</evidence>
<comment type="caution">
    <text evidence="2">The sequence shown here is derived from an EMBL/GenBank/DDBJ whole genome shotgun (WGS) entry which is preliminary data.</text>
</comment>
<dbReference type="EMBL" id="WBSZ01002793">
    <property type="protein sequence ID" value="KAB2423193.1"/>
    <property type="molecule type" value="Genomic_DNA"/>
</dbReference>